<dbReference type="InterPro" id="IPR041413">
    <property type="entry name" value="MLTR_LBD"/>
</dbReference>
<reference evidence="2 3" key="1">
    <citation type="submission" date="2018-06" db="EMBL/GenBank/DDBJ databases">
        <authorList>
            <consortium name="Pathogen Informatics"/>
            <person name="Doyle S."/>
        </authorList>
    </citation>
    <scope>NUCLEOTIDE SEQUENCE [LARGE SCALE GENOMIC DNA]</scope>
    <source>
        <strain evidence="2 3">NCTC5050</strain>
    </source>
</reference>
<dbReference type="GO" id="GO:0003677">
    <property type="term" value="F:DNA binding"/>
    <property type="evidence" value="ECO:0007669"/>
    <property type="project" value="InterPro"/>
</dbReference>
<dbReference type="EMBL" id="UGLZ01000004">
    <property type="protein sequence ID" value="STU69955.1"/>
    <property type="molecule type" value="Genomic_DNA"/>
</dbReference>
<evidence type="ECO:0000313" key="2">
    <source>
        <dbReference type="EMBL" id="STU69955.1"/>
    </source>
</evidence>
<dbReference type="AlphaFoldDB" id="A0A377ZGI2"/>
<gene>
    <name evidence="2" type="ORF">NCTC5050_02086</name>
</gene>
<dbReference type="SUPFAM" id="SSF47413">
    <property type="entry name" value="lambda repressor-like DNA-binding domains"/>
    <property type="match status" value="1"/>
</dbReference>
<dbReference type="Proteomes" id="UP000255382">
    <property type="component" value="Unassembled WGS sequence"/>
</dbReference>
<organism evidence="2 3">
    <name type="scientific">Klebsiella pneumoniae subsp. ozaenae</name>
    <dbReference type="NCBI Taxonomy" id="574"/>
    <lineage>
        <taxon>Bacteria</taxon>
        <taxon>Pseudomonadati</taxon>
        <taxon>Pseudomonadota</taxon>
        <taxon>Gammaproteobacteria</taxon>
        <taxon>Enterobacterales</taxon>
        <taxon>Enterobacteriaceae</taxon>
        <taxon>Klebsiella/Raoultella group</taxon>
        <taxon>Klebsiella</taxon>
        <taxon>Klebsiella pneumoniae complex</taxon>
    </lineage>
</organism>
<dbReference type="Gene3D" id="3.30.450.180">
    <property type="match status" value="1"/>
</dbReference>
<keyword evidence="3" id="KW-1185">Reference proteome</keyword>
<name>A0A377ZGI2_KLEPO</name>
<dbReference type="Pfam" id="PF17765">
    <property type="entry name" value="MLTR_LBD"/>
    <property type="match status" value="1"/>
</dbReference>
<proteinExistence type="predicted"/>
<dbReference type="PANTHER" id="PTHR35010">
    <property type="entry name" value="BLL4672 PROTEIN-RELATED"/>
    <property type="match status" value="1"/>
</dbReference>
<accession>A0A377ZGI2</accession>
<dbReference type="PANTHER" id="PTHR35010:SF2">
    <property type="entry name" value="BLL4672 PROTEIN"/>
    <property type="match status" value="1"/>
</dbReference>
<evidence type="ECO:0000259" key="1">
    <source>
        <dbReference type="SMART" id="SM00530"/>
    </source>
</evidence>
<dbReference type="Gene3D" id="1.10.260.40">
    <property type="entry name" value="lambda repressor-like DNA-binding domains"/>
    <property type="match status" value="1"/>
</dbReference>
<sequence length="447" mass="49771">MNTSDNHALGDFLRARRQRLDPATFGFPAGRRRTPGLRREEVAQLASISPTWYTWLEQGRGGAPSREVLERIARGLRLTTPEREHLFILAFGHPPQTRLTVTDDMTPRLQRVLDAFTIPAIIRTASWDVIAWNAPAARVLTDYSQLPLAERNVLRRLFTRPEARCTLEDWQRVGQLIVNAFRADVTRMGATKETDQLIAELSQQSVEFARFWQSHDVAGHGEGYKRINHPQMGPLDLEFTSFAVEGRPDLSLLVFNPATTESQRKIHGLLQGGCGRLRGKLVQRQRVALQRVDPQPIAIEPGFIHAERRTGLMHQPLIILGVRAAAAAKGVHQREQRAVVLIEQVLFDAPAAIQALQPHAVGLAEALDKGRFAGEPGIVDHRIAQQQLVVTLVVEQQQVFIVNQDLAAQPPPEPEYPVNRARQAVQIVQRQAGGIELAVGASFALEA</sequence>
<feature type="domain" description="HTH cro/C1-type" evidence="1">
    <location>
        <begin position="12"/>
        <end position="83"/>
    </location>
</feature>
<dbReference type="InterPro" id="IPR010982">
    <property type="entry name" value="Lambda_DNA-bd_dom_sf"/>
</dbReference>
<dbReference type="CDD" id="cd00093">
    <property type="entry name" value="HTH_XRE"/>
    <property type="match status" value="1"/>
</dbReference>
<protein>
    <submittedName>
        <fullName evidence="2">Transcriptional regulator</fullName>
    </submittedName>
</protein>
<dbReference type="InterPro" id="IPR001387">
    <property type="entry name" value="Cro/C1-type_HTH"/>
</dbReference>
<dbReference type="SMART" id="SM00530">
    <property type="entry name" value="HTH_XRE"/>
    <property type="match status" value="1"/>
</dbReference>
<dbReference type="Pfam" id="PF13560">
    <property type="entry name" value="HTH_31"/>
    <property type="match status" value="1"/>
</dbReference>
<evidence type="ECO:0000313" key="3">
    <source>
        <dbReference type="Proteomes" id="UP000255382"/>
    </source>
</evidence>